<evidence type="ECO:0000313" key="1">
    <source>
        <dbReference type="EMBL" id="KGE53451.1"/>
    </source>
</evidence>
<reference evidence="1 2" key="1">
    <citation type="submission" date="2014-09" db="EMBL/GenBank/DDBJ databases">
        <title>A draft genome sequence for Xanthomonas axonopodis pv. vasculorum NCPPB 900.</title>
        <authorList>
            <person name="Harrison J."/>
            <person name="Studholme D.J."/>
        </authorList>
    </citation>
    <scope>NUCLEOTIDE SEQUENCE [LARGE SCALE GENOMIC DNA]</scope>
    <source>
        <strain evidence="1 2">NCPPB 900</strain>
    </source>
</reference>
<dbReference type="RefSeq" id="WP_042821155.1">
    <property type="nucleotide sequence ID" value="NZ_CP053649.1"/>
</dbReference>
<dbReference type="Proteomes" id="UP000028012">
    <property type="component" value="Unassembled WGS sequence"/>
</dbReference>
<gene>
    <name evidence="1" type="ORF">GW15_0202315</name>
</gene>
<dbReference type="GeneID" id="58001459"/>
<proteinExistence type="predicted"/>
<dbReference type="Pfam" id="PF13166">
    <property type="entry name" value="AAA_13"/>
    <property type="match status" value="1"/>
</dbReference>
<dbReference type="STRING" id="325777.GW15_0202315"/>
<name>A0A098Q364_9XANT</name>
<sequence length="388" mass="44694">MADVALPDLPALAQHMRDELERKKFVLLYAYNGVGKTRLSGAFRDLGRVVDADGQTTQRDTLYFNAYTEDLFTWDNDLAFERKRVLELNADSRFFAGLRELEMEVKIGRLLARYTDLNFYIDYERRQPAESPGEPGTPLPPAVTFFREREENGDPRPIKASRGEENIFIWCFFLAIVELAMDPEIEAYRWAKYVYIDDSISSLDEHNAISVANHLAQLLTSVENGPRVVVSTHHVLFFNVLCNELKNKAFRHFLNSGVGPGSYALLDTTSKPFLHHLSTLVELHEVQASGELYTHHFNMLRRVMEQTANFLGLEDWKTCIKVADVDPDRTLFTRMIDLMSHGDYSIYEPREMMEENKAHFRTVFRRFVTAHPFNPALFPGMEQRAGDP</sequence>
<comment type="caution">
    <text evidence="1">The sequence shown here is derived from an EMBL/GenBank/DDBJ whole genome shotgun (WGS) entry which is preliminary data.</text>
</comment>
<dbReference type="AlphaFoldDB" id="A0A098Q364"/>
<organism evidence="1 2">
    <name type="scientific">Xanthomonas axonopodis pv. vasculorum</name>
    <dbReference type="NCBI Taxonomy" id="325777"/>
    <lineage>
        <taxon>Bacteria</taxon>
        <taxon>Pseudomonadati</taxon>
        <taxon>Pseudomonadota</taxon>
        <taxon>Gammaproteobacteria</taxon>
        <taxon>Lysobacterales</taxon>
        <taxon>Lysobacteraceae</taxon>
        <taxon>Xanthomonas</taxon>
    </lineage>
</organism>
<dbReference type="InterPro" id="IPR026866">
    <property type="entry name" value="CR006_AAA"/>
</dbReference>
<accession>A0A098Q364</accession>
<evidence type="ECO:0000313" key="2">
    <source>
        <dbReference type="Proteomes" id="UP000028012"/>
    </source>
</evidence>
<dbReference type="eggNOG" id="COG1131">
    <property type="taxonomic scope" value="Bacteria"/>
</dbReference>
<dbReference type="EMBL" id="JPHD02000022">
    <property type="protein sequence ID" value="KGE53451.1"/>
    <property type="molecule type" value="Genomic_DNA"/>
</dbReference>
<dbReference type="HOGENOM" id="CLU_043653_0_0_6"/>
<protein>
    <submittedName>
        <fullName evidence="1">Anticodon nuclease</fullName>
    </submittedName>
</protein>